<protein>
    <submittedName>
        <fullName evidence="1">Uncharacterized protein</fullName>
    </submittedName>
</protein>
<accession>B3PKZ9</accession>
<dbReference type="EMBL" id="CP000934">
    <property type="protein sequence ID" value="ACE83369.1"/>
    <property type="molecule type" value="Genomic_DNA"/>
</dbReference>
<proteinExistence type="predicted"/>
<gene>
    <name evidence="1" type="ordered locus">CJA_2511</name>
</gene>
<dbReference type="KEGG" id="cja:CJA_2511"/>
<dbReference type="HOGENOM" id="CLU_3402760_0_0_6"/>
<name>B3PKZ9_CELJU</name>
<dbReference type="AlphaFoldDB" id="B3PKZ9"/>
<keyword evidence="2" id="KW-1185">Reference proteome</keyword>
<reference evidence="1 2" key="1">
    <citation type="journal article" date="2008" name="J. Bacteriol.">
        <title>Insights into plant cell wall degradation from the genome sequence of the soil bacterium Cellvibrio japonicus.</title>
        <authorList>
            <person name="Deboy R.T."/>
            <person name="Mongodin E.F."/>
            <person name="Fouts D.E."/>
            <person name="Tailford L.E."/>
            <person name="Khouri H."/>
            <person name="Emerson J.B."/>
            <person name="Mohamoud Y."/>
            <person name="Watkins K."/>
            <person name="Henrissat B."/>
            <person name="Gilbert H.J."/>
            <person name="Nelson K.E."/>
        </authorList>
    </citation>
    <scope>NUCLEOTIDE SEQUENCE [LARGE SCALE GENOMIC DNA]</scope>
    <source>
        <strain evidence="1 2">Ueda107</strain>
    </source>
</reference>
<organism evidence="1 2">
    <name type="scientific">Cellvibrio japonicus (strain Ueda107)</name>
    <name type="common">Pseudomonas fluorescens subsp. cellulosa</name>
    <dbReference type="NCBI Taxonomy" id="498211"/>
    <lineage>
        <taxon>Bacteria</taxon>
        <taxon>Pseudomonadati</taxon>
        <taxon>Pseudomonadota</taxon>
        <taxon>Gammaproteobacteria</taxon>
        <taxon>Cellvibrionales</taxon>
        <taxon>Cellvibrionaceae</taxon>
        <taxon>Cellvibrio</taxon>
    </lineage>
</organism>
<dbReference type="Proteomes" id="UP000001036">
    <property type="component" value="Chromosome"/>
</dbReference>
<evidence type="ECO:0000313" key="2">
    <source>
        <dbReference type="Proteomes" id="UP000001036"/>
    </source>
</evidence>
<evidence type="ECO:0000313" key="1">
    <source>
        <dbReference type="EMBL" id="ACE83369.1"/>
    </source>
</evidence>
<sequence length="30" mass="3526">MQSCSVSKYPVAMKVVDNIRLMHYPMQKIQ</sequence>